<feature type="binding site" evidence="7">
    <location>
        <position position="57"/>
    </location>
    <ligand>
        <name>ATP</name>
        <dbReference type="ChEBI" id="CHEBI:30616"/>
    </ligand>
</feature>
<feature type="binding site" evidence="7">
    <location>
        <position position="91"/>
    </location>
    <ligand>
        <name>ATP</name>
        <dbReference type="ChEBI" id="CHEBI:30616"/>
    </ligand>
</feature>
<evidence type="ECO:0000259" key="9">
    <source>
        <dbReference type="SMART" id="SM00562"/>
    </source>
</evidence>
<evidence type="ECO:0000256" key="3">
    <source>
        <dbReference type="ARBA" id="ARBA00012966"/>
    </source>
</evidence>
<dbReference type="InterPro" id="IPR034907">
    <property type="entry name" value="NDK-like_dom"/>
</dbReference>
<dbReference type="Proteomes" id="UP000010094">
    <property type="component" value="Chromosome VI"/>
</dbReference>
<dbReference type="HOGENOM" id="CLU_060216_6_3_1"/>
<gene>
    <name evidence="10" type="ordered locus">EROM_061520</name>
</gene>
<dbReference type="GeneID" id="20521549"/>
<dbReference type="GO" id="GO:0006183">
    <property type="term" value="P:GTP biosynthetic process"/>
    <property type="evidence" value="ECO:0007669"/>
    <property type="project" value="InterPro"/>
</dbReference>
<evidence type="ECO:0000256" key="1">
    <source>
        <dbReference type="ARBA" id="ARBA00001946"/>
    </source>
</evidence>
<name>I6ZJ47_ENCRO</name>
<dbReference type="SMART" id="SM00562">
    <property type="entry name" value="NDK"/>
    <property type="match status" value="1"/>
</dbReference>
<dbReference type="Gene3D" id="3.30.70.141">
    <property type="entry name" value="Nucleoside diphosphate kinase-like domain"/>
    <property type="match status" value="1"/>
</dbReference>
<dbReference type="Pfam" id="PF00334">
    <property type="entry name" value="NDK"/>
    <property type="match status" value="1"/>
</dbReference>
<dbReference type="GO" id="GO:0004550">
    <property type="term" value="F:nucleoside diphosphate kinase activity"/>
    <property type="evidence" value="ECO:0007669"/>
    <property type="project" value="UniProtKB-EC"/>
</dbReference>
<dbReference type="GO" id="GO:0006241">
    <property type="term" value="P:CTP biosynthetic process"/>
    <property type="evidence" value="ECO:0007669"/>
    <property type="project" value="InterPro"/>
</dbReference>
<feature type="binding site" evidence="7">
    <location>
        <position position="112"/>
    </location>
    <ligand>
        <name>ATP</name>
        <dbReference type="ChEBI" id="CHEBI:30616"/>
    </ligand>
</feature>
<dbReference type="CDD" id="cd04413">
    <property type="entry name" value="NDPk_I"/>
    <property type="match status" value="1"/>
</dbReference>
<dbReference type="InterPro" id="IPR036850">
    <property type="entry name" value="NDK-like_dom_sf"/>
</dbReference>
<dbReference type="VEuPathDB" id="MicrosporidiaDB:EROM_061520"/>
<sequence length="147" mass="16634">MERTFIMIKPDGIKRRLISRIIQRFEEKGLYLAASKCVIPKRDVLEQHYSHLSSKPFFNEIVESMMSGMVLAMVWVGKNAVSTGRKLIGETDPQAASIGTIRGDYGITVGKNIIHGSDTVENAEREIKLWIGDDVQPVSFFDEAWIY</sequence>
<keyword evidence="5" id="KW-0808">Transferase</keyword>
<dbReference type="InterPro" id="IPR001564">
    <property type="entry name" value="Nucleoside_diP_kinase"/>
</dbReference>
<comment type="cofactor">
    <cofactor evidence="1">
        <name>Mg(2+)</name>
        <dbReference type="ChEBI" id="CHEBI:18420"/>
    </cofactor>
</comment>
<dbReference type="GO" id="GO:0006228">
    <property type="term" value="P:UTP biosynthetic process"/>
    <property type="evidence" value="ECO:0007669"/>
    <property type="project" value="InterPro"/>
</dbReference>
<dbReference type="EMBL" id="CP003523">
    <property type="protein sequence ID" value="AFN83243.1"/>
    <property type="molecule type" value="Genomic_DNA"/>
</dbReference>
<dbReference type="AlphaFoldDB" id="I6ZJ47"/>
<dbReference type="OrthoDB" id="2162449at2759"/>
<evidence type="ECO:0000256" key="2">
    <source>
        <dbReference type="ARBA" id="ARBA00008142"/>
    </source>
</evidence>
<feature type="binding site" evidence="7">
    <location>
        <position position="9"/>
    </location>
    <ligand>
        <name>ATP</name>
        <dbReference type="ChEBI" id="CHEBI:30616"/>
    </ligand>
</feature>
<dbReference type="RefSeq" id="XP_009264740.1">
    <property type="nucleotide sequence ID" value="XM_009266465.1"/>
</dbReference>
<accession>I6ZJ47</accession>
<evidence type="ECO:0000256" key="7">
    <source>
        <dbReference type="PROSITE-ProRule" id="PRU00706"/>
    </source>
</evidence>
<dbReference type="PROSITE" id="PS51374">
    <property type="entry name" value="NDPK_LIKE"/>
    <property type="match status" value="1"/>
</dbReference>
<evidence type="ECO:0000313" key="11">
    <source>
        <dbReference type="Proteomes" id="UP000010094"/>
    </source>
</evidence>
<dbReference type="FunFam" id="3.30.70.141:FF:000002">
    <property type="entry name" value="Nucleoside diphosphate kinase"/>
    <property type="match status" value="1"/>
</dbReference>
<feature type="active site" description="Pros-phosphohistidine intermediate" evidence="7">
    <location>
        <position position="115"/>
    </location>
</feature>
<evidence type="ECO:0000256" key="4">
    <source>
        <dbReference type="ARBA" id="ARBA00017632"/>
    </source>
</evidence>
<organism evidence="10 11">
    <name type="scientific">Encephalitozoon romaleae (strain SJ-2008)</name>
    <name type="common">Microsporidian parasite</name>
    <dbReference type="NCBI Taxonomy" id="1178016"/>
    <lineage>
        <taxon>Eukaryota</taxon>
        <taxon>Fungi</taxon>
        <taxon>Fungi incertae sedis</taxon>
        <taxon>Microsporidia</taxon>
        <taxon>Unikaryonidae</taxon>
        <taxon>Encephalitozoon</taxon>
    </lineage>
</organism>
<proteinExistence type="inferred from homology"/>
<dbReference type="HAMAP" id="MF_00451">
    <property type="entry name" value="NDP_kinase"/>
    <property type="match status" value="1"/>
</dbReference>
<keyword evidence="6 10" id="KW-0418">Kinase</keyword>
<feature type="binding site" evidence="7">
    <location>
        <position position="85"/>
    </location>
    <ligand>
        <name>ATP</name>
        <dbReference type="ChEBI" id="CHEBI:30616"/>
    </ligand>
</feature>
<dbReference type="PRINTS" id="PR01243">
    <property type="entry name" value="NUCDPKINASE"/>
</dbReference>
<dbReference type="EC" id="2.7.4.6" evidence="3"/>
<protein>
    <recommendedName>
        <fullName evidence="4">Nucleoside diphosphate kinase</fullName>
        <ecNumber evidence="3">2.7.4.6</ecNumber>
    </recommendedName>
</protein>
<reference evidence="10 11" key="1">
    <citation type="journal article" date="2012" name="Proc. Natl. Acad. Sci. U.S.A.">
        <title>Gain and loss of multiple functionally related, horizontally transferred genes in the reduced genomes of two microsporidian parasites.</title>
        <authorList>
            <person name="Pombert J.-F."/>
            <person name="Selman M."/>
            <person name="Burki F."/>
            <person name="Bardell F.T."/>
            <person name="Farinelli L."/>
            <person name="Solter L.F."/>
            <person name="Whitman D.W."/>
            <person name="Weiss L.M."/>
            <person name="Corradi N."/>
            <person name="Keeling P.J."/>
        </authorList>
    </citation>
    <scope>NUCLEOTIDE SEQUENCE [LARGE SCALE GENOMIC DNA]</scope>
    <source>
        <strain evidence="10 11">SJ-2008</strain>
    </source>
</reference>
<keyword evidence="11" id="KW-1185">Reference proteome</keyword>
<evidence type="ECO:0000313" key="10">
    <source>
        <dbReference type="EMBL" id="AFN83243.1"/>
    </source>
</evidence>
<evidence type="ECO:0000256" key="8">
    <source>
        <dbReference type="RuleBase" id="RU004011"/>
    </source>
</evidence>
<dbReference type="NCBIfam" id="NF001908">
    <property type="entry name" value="PRK00668.1"/>
    <property type="match status" value="1"/>
</dbReference>
<feature type="domain" description="Nucleoside diphosphate kinase-like" evidence="9">
    <location>
        <begin position="1"/>
        <end position="137"/>
    </location>
</feature>
<comment type="similarity">
    <text evidence="2 7 8">Belongs to the NDK family.</text>
</comment>
<feature type="binding site" evidence="7">
    <location>
        <position position="102"/>
    </location>
    <ligand>
        <name>ATP</name>
        <dbReference type="ChEBI" id="CHEBI:30616"/>
    </ligand>
</feature>
<dbReference type="PANTHER" id="PTHR11349">
    <property type="entry name" value="NUCLEOSIDE DIPHOSPHATE KINASE"/>
    <property type="match status" value="1"/>
</dbReference>
<dbReference type="KEGG" id="ero:EROM_061520"/>
<dbReference type="SUPFAM" id="SSF54919">
    <property type="entry name" value="Nucleoside diphosphate kinase, NDK"/>
    <property type="match status" value="1"/>
</dbReference>
<evidence type="ECO:0000256" key="6">
    <source>
        <dbReference type="ARBA" id="ARBA00022777"/>
    </source>
</evidence>
<evidence type="ECO:0000256" key="5">
    <source>
        <dbReference type="ARBA" id="ARBA00022679"/>
    </source>
</evidence>